<dbReference type="EMBL" id="CP034672">
    <property type="protein sequence ID" value="AZS25940.1"/>
    <property type="molecule type" value="Genomic_DNA"/>
</dbReference>
<evidence type="ECO:0000313" key="3">
    <source>
        <dbReference type="EMBL" id="MBF4270587.1"/>
    </source>
</evidence>
<dbReference type="Proteomes" id="UP000722957">
    <property type="component" value="Unassembled WGS sequence"/>
</dbReference>
<protein>
    <submittedName>
        <fullName evidence="3">DUF3833 domain-containing protein</fullName>
    </submittedName>
</protein>
<dbReference type="AlphaFoldDB" id="A0A1Y0NZ72"/>
<dbReference type="Proteomes" id="UP000256923">
    <property type="component" value="Chromosome 1"/>
</dbReference>
<keyword evidence="1" id="KW-0732">Signal</keyword>
<dbReference type="KEGG" id="vau:VANGNB10_cI1007"/>
<evidence type="ECO:0000313" key="2">
    <source>
        <dbReference type="EMBL" id="AZS25940.1"/>
    </source>
</evidence>
<proteinExistence type="predicted"/>
<gene>
    <name evidence="2" type="ORF">DYL72_13540</name>
    <name evidence="3" type="ORF">EAY07_00715</name>
</gene>
<dbReference type="InterPro" id="IPR024409">
    <property type="entry name" value="DUF3833"/>
</dbReference>
<dbReference type="EMBL" id="RDOM01000003">
    <property type="protein sequence ID" value="MBF4270587.1"/>
    <property type="molecule type" value="Genomic_DNA"/>
</dbReference>
<sequence>MKAIARRSYLLLLLWLVGCSADLTQYQSTQPKFDLFEYFSGRTFAWGMVQDYTGMQTRRFEVAIDGTVEGNKLTLVEDFNFDDGEKSQRVWVIERFADGKYIGQADDVLGQAQGEEVGNVLRWQYDFSLPYGDSTLTVTFDDWLYRQDEKRVFNLTKIKKFGIEVGKLTLFFEKQ</sequence>
<dbReference type="PROSITE" id="PS51257">
    <property type="entry name" value="PROKAR_LIPOPROTEIN"/>
    <property type="match status" value="1"/>
</dbReference>
<feature type="signal peptide" evidence="1">
    <location>
        <begin position="1"/>
        <end position="21"/>
    </location>
</feature>
<reference evidence="3 5" key="2">
    <citation type="journal article" date="2021" name="PeerJ">
        <title>Analysis of 44 Vibrio anguillarum genomes reveals high genetic diversity.</title>
        <authorList>
            <person name="Hansen M.J."/>
            <person name="Dalsgaard I."/>
        </authorList>
    </citation>
    <scope>NUCLEOTIDE SEQUENCE [LARGE SCALE GENOMIC DNA]</scope>
    <source>
        <strain evidence="3 5">17-16730-2A</strain>
    </source>
</reference>
<organism evidence="3 5">
    <name type="scientific">Vibrio anguillarum</name>
    <name type="common">Listonella anguillarum</name>
    <dbReference type="NCBI Taxonomy" id="55601"/>
    <lineage>
        <taxon>Bacteria</taxon>
        <taxon>Pseudomonadati</taxon>
        <taxon>Pseudomonadota</taxon>
        <taxon>Gammaproteobacteria</taxon>
        <taxon>Vibrionales</taxon>
        <taxon>Vibrionaceae</taxon>
        <taxon>Vibrio</taxon>
    </lineage>
</organism>
<dbReference type="RefSeq" id="WP_013857161.1">
    <property type="nucleotide sequence ID" value="NZ_CP020534.1"/>
</dbReference>
<dbReference type="Pfam" id="PF12915">
    <property type="entry name" value="DUF3833"/>
    <property type="match status" value="1"/>
</dbReference>
<reference evidence="2 4" key="1">
    <citation type="submission" date="2018-12" db="EMBL/GenBank/DDBJ databases">
        <title>Characterization and Draft Genome of Vibrio anguillarum J360 Marine Pathogen Isolated from an Outbreak in Lumpfish (Cyclopterus lumpus).</title>
        <authorList>
            <person name="Vasquez J.I."/>
            <person name="Cao T."/>
            <person name="Chakraborty S."/>
            <person name="Gnanagobal H."/>
            <person name="Wescot J."/>
            <person name="Boyce D."/>
            <person name="Santander J."/>
        </authorList>
    </citation>
    <scope>NUCLEOTIDE SEQUENCE [LARGE SCALE GENOMIC DNA]</scope>
    <source>
        <strain evidence="2 4">J360</strain>
    </source>
</reference>
<name>A0A1Y0NZ72_VIBAN</name>
<accession>A0A1Y0NZ72</accession>
<dbReference type="OMA" id="DWMYLMD"/>
<evidence type="ECO:0000313" key="5">
    <source>
        <dbReference type="Proteomes" id="UP000722957"/>
    </source>
</evidence>
<feature type="chain" id="PRO_5015072358" evidence="1">
    <location>
        <begin position="22"/>
        <end position="175"/>
    </location>
</feature>
<evidence type="ECO:0000256" key="1">
    <source>
        <dbReference type="SAM" id="SignalP"/>
    </source>
</evidence>
<evidence type="ECO:0000313" key="4">
    <source>
        <dbReference type="Proteomes" id="UP000256923"/>
    </source>
</evidence>